<organism evidence="2 3">
    <name type="scientific">Pyrobaculum ferrireducens</name>
    <dbReference type="NCBI Taxonomy" id="1104324"/>
    <lineage>
        <taxon>Archaea</taxon>
        <taxon>Thermoproteota</taxon>
        <taxon>Thermoprotei</taxon>
        <taxon>Thermoproteales</taxon>
        <taxon>Thermoproteaceae</taxon>
        <taxon>Pyrobaculum</taxon>
    </lineage>
</organism>
<reference evidence="2 3" key="1">
    <citation type="journal article" date="2012" name="J. Bacteriol.">
        <title>Complete genome sequence of strain 1860, a crenarchaeon of the genus pyrobaculum able to grow with various electron acceptors.</title>
        <authorList>
            <person name="Mardanov A.V."/>
            <person name="Gumerov V.M."/>
            <person name="Slobodkina G.B."/>
            <person name="Beletsky A.V."/>
            <person name="Bonch-Osmolovskaya E.A."/>
            <person name="Ravin N.V."/>
            <person name="Skryabin K.G."/>
        </authorList>
    </citation>
    <scope>NUCLEOTIDE SEQUENCE [LARGE SCALE GENOMIC DNA]</scope>
    <source>
        <strain evidence="2 3">1860</strain>
    </source>
</reference>
<dbReference type="eggNOG" id="arCOG02108">
    <property type="taxonomic scope" value="Archaea"/>
</dbReference>
<dbReference type="GeneID" id="70362858"/>
<feature type="region of interest" description="Disordered" evidence="1">
    <location>
        <begin position="69"/>
        <end position="89"/>
    </location>
</feature>
<evidence type="ECO:0000313" key="3">
    <source>
        <dbReference type="Proteomes" id="UP000005867"/>
    </source>
</evidence>
<dbReference type="BioCyc" id="PSP1104324:GJSN-1627-MONOMER"/>
<evidence type="ECO:0000313" key="2">
    <source>
        <dbReference type="EMBL" id="AET33072.1"/>
    </source>
</evidence>
<dbReference type="AlphaFoldDB" id="G7VG74"/>
<accession>G7VG74</accession>
<name>G7VG74_9CREN</name>
<sequence>MLHDRLIEVVAAHVKLLDEAVDRGVALDDVFELYGVLHALQVHAQAAIDYLLHLLYFGEVCRDASAVCRRAPQRGPPGGARRPSIEKDD</sequence>
<keyword evidence="3" id="KW-1185">Reference proteome</keyword>
<protein>
    <submittedName>
        <fullName evidence="2">Uncharacterized protein</fullName>
    </submittedName>
</protein>
<gene>
    <name evidence="2" type="ORF">P186_1656</name>
</gene>
<proteinExistence type="predicted"/>
<dbReference type="STRING" id="1104324.P186_1656"/>
<dbReference type="EMBL" id="CP003098">
    <property type="protein sequence ID" value="AET33072.1"/>
    <property type="molecule type" value="Genomic_DNA"/>
</dbReference>
<dbReference type="Proteomes" id="UP000005867">
    <property type="component" value="Chromosome"/>
</dbReference>
<dbReference type="RefSeq" id="WP_014288898.1">
    <property type="nucleotide sequence ID" value="NC_016645.1"/>
</dbReference>
<evidence type="ECO:0000256" key="1">
    <source>
        <dbReference type="SAM" id="MobiDB-lite"/>
    </source>
</evidence>
<dbReference type="HOGENOM" id="CLU_2447790_0_0_2"/>
<dbReference type="KEGG" id="pyr:P186_1656"/>